<evidence type="ECO:0000259" key="2">
    <source>
        <dbReference type="Pfam" id="PF14420"/>
    </source>
</evidence>
<keyword evidence="4" id="KW-1185">Reference proteome</keyword>
<feature type="domain" description="Clr5" evidence="2">
    <location>
        <begin position="1"/>
        <end position="28"/>
    </location>
</feature>
<feature type="region of interest" description="Disordered" evidence="1">
    <location>
        <begin position="252"/>
        <end position="290"/>
    </location>
</feature>
<dbReference type="STRING" id="1287681.M7T049"/>
<dbReference type="OMA" id="RPFKTIF"/>
<dbReference type="InterPro" id="IPR011990">
    <property type="entry name" value="TPR-like_helical_dom_sf"/>
</dbReference>
<dbReference type="AlphaFoldDB" id="M7T049"/>
<evidence type="ECO:0000256" key="1">
    <source>
        <dbReference type="SAM" id="MobiDB-lite"/>
    </source>
</evidence>
<feature type="compositionally biased region" description="Polar residues" evidence="1">
    <location>
        <begin position="281"/>
        <end position="290"/>
    </location>
</feature>
<evidence type="ECO:0000313" key="3">
    <source>
        <dbReference type="EMBL" id="EMR72269.1"/>
    </source>
</evidence>
<protein>
    <submittedName>
        <fullName evidence="3">Putative rhomboid family protein</fullName>
    </submittedName>
</protein>
<gene>
    <name evidence="3" type="ORF">UCREL1_706</name>
</gene>
<dbReference type="OrthoDB" id="5308957at2759"/>
<dbReference type="KEGG" id="ela:UCREL1_706"/>
<dbReference type="Gene3D" id="1.25.40.10">
    <property type="entry name" value="Tetratricopeptide repeat domain"/>
    <property type="match status" value="1"/>
</dbReference>
<dbReference type="eggNOG" id="ENOG502SJRB">
    <property type="taxonomic scope" value="Eukaryota"/>
</dbReference>
<name>M7T049_EUTLA</name>
<sequence>MELMRQRHGFDASTKLYKDQFKSWHWQKNLSARHSRFMAEKVKERRGEEKDTVFLYGGQTWTSDKVTSIDGRAKRQRFDGGIMDIDTPASVSYKTPKGYVVEESSSDSSSVEEAIQDDEHDDPTLLLSWNGHTRTSLLAMWNLARSNVSERPFDQTEDLLKQVWEGFSHVVGVTSDDTNKVGYALAELYAENHEMQHADRIIEEMTQKHITILGYDDRRTQQHVLHCIELLNAWNRPDDALGFLSRSKELLETKSTQETPNARGKRRRRRAKGKGAEQHSQEASTSLANISRSITDNDDPLMIDHALEVANTHVAAKDQSVEHLLLQIISCCKSDTRRFPIQYVKATSELLRLYVKLGTVHDHKEMFLSARNVFDQVEFDYDWYEERYECIEVMEALLQLAADVLRGHFDIMARYMFRKVVDQAIPLFGYNDERTVWIQITVGIAYQSLTTWGQAWEWFEEAYSGALANPKWGEKDGIVRSLRNALDKHHFSYLSDEGRPFKTIFGVSGITIRPGRLHLE</sequence>
<dbReference type="HOGENOM" id="CLU_446864_0_0_1"/>
<accession>M7T049</accession>
<dbReference type="EMBL" id="KB705480">
    <property type="protein sequence ID" value="EMR72269.1"/>
    <property type="molecule type" value="Genomic_DNA"/>
</dbReference>
<proteinExistence type="predicted"/>
<dbReference type="Proteomes" id="UP000012174">
    <property type="component" value="Unassembled WGS sequence"/>
</dbReference>
<feature type="compositionally biased region" description="Basic residues" evidence="1">
    <location>
        <begin position="263"/>
        <end position="273"/>
    </location>
</feature>
<evidence type="ECO:0000313" key="4">
    <source>
        <dbReference type="Proteomes" id="UP000012174"/>
    </source>
</evidence>
<organism evidence="3 4">
    <name type="scientific">Eutypa lata (strain UCR-EL1)</name>
    <name type="common">Grapevine dieback disease fungus</name>
    <name type="synonym">Eutypa armeniacae</name>
    <dbReference type="NCBI Taxonomy" id="1287681"/>
    <lineage>
        <taxon>Eukaryota</taxon>
        <taxon>Fungi</taxon>
        <taxon>Dikarya</taxon>
        <taxon>Ascomycota</taxon>
        <taxon>Pezizomycotina</taxon>
        <taxon>Sordariomycetes</taxon>
        <taxon>Xylariomycetidae</taxon>
        <taxon>Xylariales</taxon>
        <taxon>Diatrypaceae</taxon>
        <taxon>Eutypa</taxon>
    </lineage>
</organism>
<dbReference type="InterPro" id="IPR025676">
    <property type="entry name" value="Clr5_dom"/>
</dbReference>
<dbReference type="Pfam" id="PF14420">
    <property type="entry name" value="Clr5"/>
    <property type="match status" value="1"/>
</dbReference>
<reference evidence="4" key="1">
    <citation type="journal article" date="2013" name="Genome Announc.">
        <title>Draft genome sequence of the grapevine dieback fungus Eutypa lata UCR-EL1.</title>
        <authorList>
            <person name="Blanco-Ulate B."/>
            <person name="Rolshausen P.E."/>
            <person name="Cantu D."/>
        </authorList>
    </citation>
    <scope>NUCLEOTIDE SEQUENCE [LARGE SCALE GENOMIC DNA]</scope>
    <source>
        <strain evidence="4">UCR-EL1</strain>
    </source>
</reference>